<gene>
    <name evidence="2" type="ORF">RDI58_018640</name>
</gene>
<protein>
    <submittedName>
        <fullName evidence="2">Uncharacterized protein</fullName>
    </submittedName>
</protein>
<keyword evidence="3" id="KW-1185">Reference proteome</keyword>
<keyword evidence="1" id="KW-0812">Transmembrane</keyword>
<evidence type="ECO:0000313" key="3">
    <source>
        <dbReference type="Proteomes" id="UP001371456"/>
    </source>
</evidence>
<dbReference type="EMBL" id="JBANQN010000007">
    <property type="protein sequence ID" value="KAK6785185.1"/>
    <property type="molecule type" value="Genomic_DNA"/>
</dbReference>
<dbReference type="Proteomes" id="UP001371456">
    <property type="component" value="Unassembled WGS sequence"/>
</dbReference>
<keyword evidence="1" id="KW-0472">Membrane</keyword>
<organism evidence="2 3">
    <name type="scientific">Solanum bulbocastanum</name>
    <name type="common">Wild potato</name>
    <dbReference type="NCBI Taxonomy" id="147425"/>
    <lineage>
        <taxon>Eukaryota</taxon>
        <taxon>Viridiplantae</taxon>
        <taxon>Streptophyta</taxon>
        <taxon>Embryophyta</taxon>
        <taxon>Tracheophyta</taxon>
        <taxon>Spermatophyta</taxon>
        <taxon>Magnoliopsida</taxon>
        <taxon>eudicotyledons</taxon>
        <taxon>Gunneridae</taxon>
        <taxon>Pentapetalae</taxon>
        <taxon>asterids</taxon>
        <taxon>lamiids</taxon>
        <taxon>Solanales</taxon>
        <taxon>Solanaceae</taxon>
        <taxon>Solanoideae</taxon>
        <taxon>Solaneae</taxon>
        <taxon>Solanum</taxon>
    </lineage>
</organism>
<comment type="caution">
    <text evidence="2">The sequence shown here is derived from an EMBL/GenBank/DDBJ whole genome shotgun (WGS) entry which is preliminary data.</text>
</comment>
<reference evidence="2 3" key="1">
    <citation type="submission" date="2024-02" db="EMBL/GenBank/DDBJ databases">
        <title>de novo genome assembly of Solanum bulbocastanum strain 11H21.</title>
        <authorList>
            <person name="Hosaka A.J."/>
        </authorList>
    </citation>
    <scope>NUCLEOTIDE SEQUENCE [LARGE SCALE GENOMIC DNA]</scope>
    <source>
        <tissue evidence="2">Young leaves</tissue>
    </source>
</reference>
<name>A0AAN8Y9X6_SOLBU</name>
<evidence type="ECO:0000313" key="2">
    <source>
        <dbReference type="EMBL" id="KAK6785185.1"/>
    </source>
</evidence>
<keyword evidence="1" id="KW-1133">Transmembrane helix</keyword>
<dbReference type="AlphaFoldDB" id="A0AAN8Y9X6"/>
<feature type="transmembrane region" description="Helical" evidence="1">
    <location>
        <begin position="26"/>
        <end position="43"/>
    </location>
</feature>
<accession>A0AAN8Y9X6</accession>
<proteinExistence type="predicted"/>
<sequence length="48" mass="5801">MEHQAITTFAPNVAKIFLKKKRPRMYLTRNLLLLFMMILKVQLRTLIR</sequence>
<evidence type="ECO:0000256" key="1">
    <source>
        <dbReference type="SAM" id="Phobius"/>
    </source>
</evidence>